<dbReference type="GO" id="GO:0016829">
    <property type="term" value="F:lyase activity"/>
    <property type="evidence" value="ECO:0007669"/>
    <property type="project" value="UniProtKB-KW"/>
</dbReference>
<evidence type="ECO:0000313" key="5">
    <source>
        <dbReference type="EMBL" id="MBB4883526.1"/>
    </source>
</evidence>
<dbReference type="GO" id="GO:0005829">
    <property type="term" value="C:cytosol"/>
    <property type="evidence" value="ECO:0007669"/>
    <property type="project" value="TreeGrafter"/>
</dbReference>
<dbReference type="AlphaFoldDB" id="A0A4Y8WWN9"/>
<dbReference type="EMBL" id="JACHMC010000001">
    <property type="protein sequence ID" value="MBB4883526.1"/>
    <property type="molecule type" value="Genomic_DNA"/>
</dbReference>
<dbReference type="InterPro" id="IPR032259">
    <property type="entry name" value="HIBYL-CoA-H"/>
</dbReference>
<comment type="caution">
    <text evidence="5">The sequence shown here is derived from an EMBL/GenBank/DDBJ whole genome shotgun (WGS) entry which is preliminary data.</text>
</comment>
<dbReference type="SUPFAM" id="SSF52096">
    <property type="entry name" value="ClpP/crotonase"/>
    <property type="match status" value="1"/>
</dbReference>
<dbReference type="NCBIfam" id="NF004127">
    <property type="entry name" value="PRK05617.1"/>
    <property type="match status" value="1"/>
</dbReference>
<protein>
    <recommendedName>
        <fullName evidence="2">3-hydroxyisobutyryl-CoA hydrolase</fullName>
        <ecNumber evidence="2">3.1.2.4</ecNumber>
    </recommendedName>
</protein>
<gene>
    <name evidence="5" type="ORF">BJ976_001877</name>
</gene>
<reference evidence="5 6" key="1">
    <citation type="submission" date="2020-08" db="EMBL/GenBank/DDBJ databases">
        <title>Sequencing the genomes of 1000 actinobacteria strains.</title>
        <authorList>
            <person name="Klenk H.-P."/>
        </authorList>
    </citation>
    <scope>NUCLEOTIDE SEQUENCE [LARGE SCALE GENOMIC DNA]</scope>
    <source>
        <strain evidence="5 6">DSM 19079</strain>
    </source>
</reference>
<dbReference type="GO" id="GO:0003860">
    <property type="term" value="F:3-hydroxyisobutyryl-CoA hydrolase activity"/>
    <property type="evidence" value="ECO:0007669"/>
    <property type="project" value="UniProtKB-EC"/>
</dbReference>
<evidence type="ECO:0000256" key="2">
    <source>
        <dbReference type="ARBA" id="ARBA00011915"/>
    </source>
</evidence>
<keyword evidence="5" id="KW-0456">Lyase</keyword>
<dbReference type="OrthoDB" id="9790967at2"/>
<dbReference type="InterPro" id="IPR029045">
    <property type="entry name" value="ClpP/crotonase-like_dom_sf"/>
</dbReference>
<dbReference type="Gene3D" id="3.90.226.10">
    <property type="entry name" value="2-enoyl-CoA Hydratase, Chain A, domain 1"/>
    <property type="match status" value="1"/>
</dbReference>
<evidence type="ECO:0000256" key="3">
    <source>
        <dbReference type="ARBA" id="ARBA00022801"/>
    </source>
</evidence>
<dbReference type="InterPro" id="IPR045004">
    <property type="entry name" value="ECH_dom"/>
</dbReference>
<name>A0A4Y8WWN9_9MICC</name>
<proteinExistence type="predicted"/>
<organism evidence="5 6">
    <name type="scientific">Micrococcus flavus</name>
    <dbReference type="NCBI Taxonomy" id="384602"/>
    <lineage>
        <taxon>Bacteria</taxon>
        <taxon>Bacillati</taxon>
        <taxon>Actinomycetota</taxon>
        <taxon>Actinomycetes</taxon>
        <taxon>Micrococcales</taxon>
        <taxon>Micrococcaceae</taxon>
        <taxon>Micrococcus</taxon>
    </lineage>
</organism>
<dbReference type="RefSeq" id="WP_135030694.1">
    <property type="nucleotide sequence ID" value="NZ_BMLA01000011.1"/>
</dbReference>
<accession>A0A4Y8WWN9</accession>
<sequence length="372" mass="39752">MTEQTAPEQEILTEVADGVGLITLNRPKAMNALSRGMVVAIREQLEAWSEDDAVRAVVLRGAGERGLCAGGDVKTLHGMMTQGRAAEAMGYFHDEYRMNHAIAAYPKPYVALMDGFVLGGGVGVSAHGSHRVVTETTKLGMPETGIGFTPDVGGSWLLARAPHRLGRHLGLTSEFATGADAIALGFADTLVASSDLDAVVADLRAALRGADAAEAEAAVDAVLARHAQEPGEAPLIKAAAWLEPAYAHDTVEEVLAELQRVAAEHDDAAVREHAAGIVQTIRAKSPTSVKVTLEALRRLEQIEDGDVRDGLRQEYRIASHMVRRHDMAEGIRAQLVDKDRNPQWDPATVEEVGDDVVQAHFAEPADGELALH</sequence>
<evidence type="ECO:0000313" key="6">
    <source>
        <dbReference type="Proteomes" id="UP000560081"/>
    </source>
</evidence>
<keyword evidence="6" id="KW-1185">Reference proteome</keyword>
<dbReference type="GO" id="GO:0006574">
    <property type="term" value="P:L-valine catabolic process"/>
    <property type="evidence" value="ECO:0007669"/>
    <property type="project" value="TreeGrafter"/>
</dbReference>
<dbReference type="PANTHER" id="PTHR43176:SF3">
    <property type="entry name" value="3-HYDROXYISOBUTYRYL-COA HYDROLASE, MITOCHONDRIAL"/>
    <property type="match status" value="1"/>
</dbReference>
<keyword evidence="3" id="KW-0378">Hydrolase</keyword>
<dbReference type="Proteomes" id="UP000560081">
    <property type="component" value="Unassembled WGS sequence"/>
</dbReference>
<evidence type="ECO:0000256" key="1">
    <source>
        <dbReference type="ARBA" id="ARBA00001709"/>
    </source>
</evidence>
<feature type="domain" description="Enoyl-CoA hydratase/isomerase" evidence="4">
    <location>
        <begin position="19"/>
        <end position="361"/>
    </location>
</feature>
<dbReference type="EC" id="3.1.2.4" evidence="2"/>
<dbReference type="PANTHER" id="PTHR43176">
    <property type="entry name" value="3-HYDROXYISOBUTYRYL-COA HYDROLASE-RELATED"/>
    <property type="match status" value="1"/>
</dbReference>
<comment type="catalytic activity">
    <reaction evidence="1">
        <text>3-hydroxy-2-methylpropanoyl-CoA + H2O = 3-hydroxy-2-methylpropanoate + CoA + H(+)</text>
        <dbReference type="Rhea" id="RHEA:20888"/>
        <dbReference type="ChEBI" id="CHEBI:11805"/>
        <dbReference type="ChEBI" id="CHEBI:15377"/>
        <dbReference type="ChEBI" id="CHEBI:15378"/>
        <dbReference type="ChEBI" id="CHEBI:57287"/>
        <dbReference type="ChEBI" id="CHEBI:57340"/>
        <dbReference type="EC" id="3.1.2.4"/>
    </reaction>
</comment>
<dbReference type="Pfam" id="PF16113">
    <property type="entry name" value="ECH_2"/>
    <property type="match status" value="1"/>
</dbReference>
<dbReference type="CDD" id="cd06558">
    <property type="entry name" value="crotonase-like"/>
    <property type="match status" value="1"/>
</dbReference>
<evidence type="ECO:0000259" key="4">
    <source>
        <dbReference type="Pfam" id="PF16113"/>
    </source>
</evidence>